<reference evidence="3" key="1">
    <citation type="journal article" date="2006" name="PLoS Biol.">
        <title>Macronuclear genome sequence of the ciliate Tetrahymena thermophila, a model eukaryote.</title>
        <authorList>
            <person name="Eisen J.A."/>
            <person name="Coyne R.S."/>
            <person name="Wu M."/>
            <person name="Wu D."/>
            <person name="Thiagarajan M."/>
            <person name="Wortman J.R."/>
            <person name="Badger J.H."/>
            <person name="Ren Q."/>
            <person name="Amedeo P."/>
            <person name="Jones K.M."/>
            <person name="Tallon L.J."/>
            <person name="Delcher A.L."/>
            <person name="Salzberg S.L."/>
            <person name="Silva J.C."/>
            <person name="Haas B.J."/>
            <person name="Majoros W.H."/>
            <person name="Farzad M."/>
            <person name="Carlton J.M."/>
            <person name="Smith R.K. Jr."/>
            <person name="Garg J."/>
            <person name="Pearlman R.E."/>
            <person name="Karrer K.M."/>
            <person name="Sun L."/>
            <person name="Manning G."/>
            <person name="Elde N.C."/>
            <person name="Turkewitz A.P."/>
            <person name="Asai D.J."/>
            <person name="Wilkes D.E."/>
            <person name="Wang Y."/>
            <person name="Cai H."/>
            <person name="Collins K."/>
            <person name="Stewart B.A."/>
            <person name="Lee S.R."/>
            <person name="Wilamowska K."/>
            <person name="Weinberg Z."/>
            <person name="Ruzzo W.L."/>
            <person name="Wloga D."/>
            <person name="Gaertig J."/>
            <person name="Frankel J."/>
            <person name="Tsao C.-C."/>
            <person name="Gorovsky M.A."/>
            <person name="Keeling P.J."/>
            <person name="Waller R.F."/>
            <person name="Patron N.J."/>
            <person name="Cherry J.M."/>
            <person name="Stover N.A."/>
            <person name="Krieger C.J."/>
            <person name="del Toro C."/>
            <person name="Ryder H.F."/>
            <person name="Williamson S.C."/>
            <person name="Barbeau R.A."/>
            <person name="Hamilton E.P."/>
            <person name="Orias E."/>
        </authorList>
    </citation>
    <scope>NUCLEOTIDE SEQUENCE [LARGE SCALE GENOMIC DNA]</scope>
    <source>
        <strain evidence="3">SB210</strain>
    </source>
</reference>
<dbReference type="EMBL" id="GG662720">
    <property type="protein sequence ID" value="EWS74887.1"/>
    <property type="molecule type" value="Genomic_DNA"/>
</dbReference>
<keyword evidence="3" id="KW-1185">Reference proteome</keyword>
<evidence type="ECO:0000256" key="1">
    <source>
        <dbReference type="SAM" id="MobiDB-lite"/>
    </source>
</evidence>
<dbReference type="InParanoid" id="W7XC12"/>
<feature type="compositionally biased region" description="Low complexity" evidence="1">
    <location>
        <begin position="29"/>
        <end position="46"/>
    </location>
</feature>
<organism evidence="2 3">
    <name type="scientific">Tetrahymena thermophila (strain SB210)</name>
    <dbReference type="NCBI Taxonomy" id="312017"/>
    <lineage>
        <taxon>Eukaryota</taxon>
        <taxon>Sar</taxon>
        <taxon>Alveolata</taxon>
        <taxon>Ciliophora</taxon>
        <taxon>Intramacronucleata</taxon>
        <taxon>Oligohymenophorea</taxon>
        <taxon>Hymenostomatida</taxon>
        <taxon>Tetrahymenina</taxon>
        <taxon>Tetrahymenidae</taxon>
        <taxon>Tetrahymena</taxon>
    </lineage>
</organism>
<gene>
    <name evidence="2" type="ORF">TTHERM_000036939</name>
</gene>
<evidence type="ECO:0000313" key="2">
    <source>
        <dbReference type="EMBL" id="EWS74887.1"/>
    </source>
</evidence>
<evidence type="ECO:0000313" key="3">
    <source>
        <dbReference type="Proteomes" id="UP000009168"/>
    </source>
</evidence>
<dbReference type="AlphaFoldDB" id="W7XC12"/>
<proteinExistence type="predicted"/>
<dbReference type="GeneID" id="24436927"/>
<feature type="region of interest" description="Disordered" evidence="1">
    <location>
        <begin position="1"/>
        <end position="53"/>
    </location>
</feature>
<feature type="compositionally biased region" description="Polar residues" evidence="1">
    <location>
        <begin position="7"/>
        <end position="24"/>
    </location>
</feature>
<dbReference type="RefSeq" id="XP_012652600.1">
    <property type="nucleotide sequence ID" value="XM_012797146.1"/>
</dbReference>
<accession>W7XC12</accession>
<dbReference type="KEGG" id="tet:TTHERM_000036939"/>
<sequence>MVAEKTVLNQNKNSSPLHNGNQGFNHFDLQNNESSSEYEQSLLISSPHQNIFN</sequence>
<dbReference type="Proteomes" id="UP000009168">
    <property type="component" value="Unassembled WGS sequence"/>
</dbReference>
<name>W7XC12_TETTS</name>
<protein>
    <submittedName>
        <fullName evidence="2">Uncharacterized protein</fullName>
    </submittedName>
</protein>